<gene>
    <name evidence="2" type="ORF">J2Z64_000583</name>
</gene>
<dbReference type="EMBL" id="JAGGMB010000001">
    <property type="protein sequence ID" value="MBP2076372.1"/>
    <property type="molecule type" value="Genomic_DNA"/>
</dbReference>
<dbReference type="OrthoDB" id="8617387at2"/>
<dbReference type="InterPro" id="IPR029055">
    <property type="entry name" value="Ntn_hydrolases_N"/>
</dbReference>
<dbReference type="PANTHER" id="PTHR34180">
    <property type="entry name" value="PEPTIDASE C45"/>
    <property type="match status" value="1"/>
</dbReference>
<sequence length="335" mass="37598">MRTKKALNVEVVYLKGNAYEAGITQGINQKLDAMLQQLLLHVNVNNARKQLEMISPNFLRELTGLAAGMNIDLETAIRLYSGYDYLLPKMGCTSYSEGSFYVRNYDFNDEVYDARFVCINPDNGYASIGFSQHIVGRLDGMNEKGLVIGLHFVNEKGGKEGFLATTICRLVLNQCATNEEAIALIKKVPHQYCYNYSIMDKSGEQIIVEASPDDQIVHHISPLVCTNHFESTVLADKNRKMVEGSRIRKQVLQTLNGNNLTAMAAYRFFNDEESPLFFTNYQEYFGTLHTVVYCPQNLTAIIGVGGNCEPYMLSFNEWLSGDADLPDVMRGTISL</sequence>
<accession>A0A9X0YR40</accession>
<proteinExistence type="predicted"/>
<dbReference type="Pfam" id="PF03417">
    <property type="entry name" value="AAT"/>
    <property type="match status" value="1"/>
</dbReference>
<dbReference type="InterPro" id="IPR047794">
    <property type="entry name" value="C45_proenzyme-like"/>
</dbReference>
<reference evidence="2" key="1">
    <citation type="submission" date="2021-03" db="EMBL/GenBank/DDBJ databases">
        <title>Genomic Encyclopedia of Type Strains, Phase IV (KMG-IV): sequencing the most valuable type-strain genomes for metagenomic binning, comparative biology and taxonomic classification.</title>
        <authorList>
            <person name="Goeker M."/>
        </authorList>
    </citation>
    <scope>NUCLEOTIDE SEQUENCE</scope>
    <source>
        <strain evidence="2">DSM 107338</strain>
    </source>
</reference>
<dbReference type="InterPro" id="IPR047801">
    <property type="entry name" value="Peptidase_C45"/>
</dbReference>
<feature type="domain" description="Peptidase C45 hydrolase" evidence="1">
    <location>
        <begin position="97"/>
        <end position="306"/>
    </location>
</feature>
<dbReference type="SUPFAM" id="SSF56235">
    <property type="entry name" value="N-terminal nucleophile aminohydrolases (Ntn hydrolases)"/>
    <property type="match status" value="1"/>
</dbReference>
<dbReference type="PANTHER" id="PTHR34180:SF1">
    <property type="entry name" value="BETA-ALANYL-DOPAMINE_CARCININE HYDROLASE"/>
    <property type="match status" value="1"/>
</dbReference>
<dbReference type="RefSeq" id="WP_149475294.1">
    <property type="nucleotide sequence ID" value="NZ_JAGGMB010000001.1"/>
</dbReference>
<dbReference type="Proteomes" id="UP001138793">
    <property type="component" value="Unassembled WGS sequence"/>
</dbReference>
<dbReference type="GO" id="GO:0016787">
    <property type="term" value="F:hydrolase activity"/>
    <property type="evidence" value="ECO:0007669"/>
    <property type="project" value="UniProtKB-KW"/>
</dbReference>
<dbReference type="AlphaFoldDB" id="A0A9X0YR40"/>
<keyword evidence="3" id="KW-1185">Reference proteome</keyword>
<comment type="caution">
    <text evidence="2">The sequence shown here is derived from an EMBL/GenBank/DDBJ whole genome shotgun (WGS) entry which is preliminary data.</text>
</comment>
<dbReference type="NCBIfam" id="NF040521">
    <property type="entry name" value="C45_proenzyme"/>
    <property type="match status" value="1"/>
</dbReference>
<organism evidence="2 3">
    <name type="scientific">Oceanobacillus polygoni</name>
    <dbReference type="NCBI Taxonomy" id="1235259"/>
    <lineage>
        <taxon>Bacteria</taxon>
        <taxon>Bacillati</taxon>
        <taxon>Bacillota</taxon>
        <taxon>Bacilli</taxon>
        <taxon>Bacillales</taxon>
        <taxon>Bacillaceae</taxon>
        <taxon>Oceanobacillus</taxon>
    </lineage>
</organism>
<dbReference type="CDD" id="cd01935">
    <property type="entry name" value="Ntn_CGH_like"/>
    <property type="match status" value="1"/>
</dbReference>
<protein>
    <submittedName>
        <fullName evidence="2">Choloylglycine hydrolase</fullName>
    </submittedName>
</protein>
<name>A0A9X0YR40_9BACI</name>
<keyword evidence="2" id="KW-0378">Hydrolase</keyword>
<evidence type="ECO:0000313" key="2">
    <source>
        <dbReference type="EMBL" id="MBP2076372.1"/>
    </source>
</evidence>
<evidence type="ECO:0000313" key="3">
    <source>
        <dbReference type="Proteomes" id="UP001138793"/>
    </source>
</evidence>
<evidence type="ECO:0000259" key="1">
    <source>
        <dbReference type="Pfam" id="PF03417"/>
    </source>
</evidence>
<dbReference type="Gene3D" id="3.60.60.10">
    <property type="entry name" value="Penicillin V Acylase, Chain A"/>
    <property type="match status" value="1"/>
</dbReference>
<dbReference type="InterPro" id="IPR005079">
    <property type="entry name" value="Peptidase_C45_hydrolase"/>
</dbReference>